<dbReference type="SUPFAM" id="SSF46955">
    <property type="entry name" value="Putative DNA-binding domain"/>
    <property type="match status" value="1"/>
</dbReference>
<dbReference type="Pfam" id="PF06445">
    <property type="entry name" value="GyrI-like"/>
    <property type="match status" value="1"/>
</dbReference>
<dbReference type="InterPro" id="IPR010499">
    <property type="entry name" value="AraC_E-bd"/>
</dbReference>
<accession>A0A6L9XTP1</accession>
<dbReference type="InterPro" id="IPR009061">
    <property type="entry name" value="DNA-bd_dom_put_sf"/>
</dbReference>
<dbReference type="InterPro" id="IPR047057">
    <property type="entry name" value="MerR_fam"/>
</dbReference>
<dbReference type="InterPro" id="IPR000551">
    <property type="entry name" value="MerR-type_HTH_dom"/>
</dbReference>
<dbReference type="SMART" id="SM00422">
    <property type="entry name" value="HTH_MERR"/>
    <property type="match status" value="1"/>
</dbReference>
<dbReference type="Proteomes" id="UP000474967">
    <property type="component" value="Unassembled WGS sequence"/>
</dbReference>
<dbReference type="Pfam" id="PF13411">
    <property type="entry name" value="MerR_1"/>
    <property type="match status" value="1"/>
</dbReference>
<keyword evidence="1" id="KW-0238">DNA-binding</keyword>
<organism evidence="3 4">
    <name type="scientific">Leifsonia tongyongensis</name>
    <dbReference type="NCBI Taxonomy" id="1268043"/>
    <lineage>
        <taxon>Bacteria</taxon>
        <taxon>Bacillati</taxon>
        <taxon>Actinomycetota</taxon>
        <taxon>Actinomycetes</taxon>
        <taxon>Micrococcales</taxon>
        <taxon>Microbacteriaceae</taxon>
        <taxon>Leifsonia</taxon>
    </lineage>
</organism>
<dbReference type="CDD" id="cd01107">
    <property type="entry name" value="HTH_BmrR"/>
    <property type="match status" value="1"/>
</dbReference>
<name>A0A6L9XTP1_9MICO</name>
<proteinExistence type="predicted"/>
<dbReference type="SUPFAM" id="SSF55136">
    <property type="entry name" value="Probable bacterial effector-binding domain"/>
    <property type="match status" value="1"/>
</dbReference>
<dbReference type="PANTHER" id="PTHR30204:SF97">
    <property type="entry name" value="MERR FAMILY REGULATORY PROTEIN"/>
    <property type="match status" value="1"/>
</dbReference>
<dbReference type="InterPro" id="IPR029442">
    <property type="entry name" value="GyrI-like"/>
</dbReference>
<dbReference type="SMART" id="SM00871">
    <property type="entry name" value="AraC_E_bind"/>
    <property type="match status" value="1"/>
</dbReference>
<evidence type="ECO:0000313" key="4">
    <source>
        <dbReference type="Proteomes" id="UP000474967"/>
    </source>
</evidence>
<feature type="domain" description="HTH merR-type" evidence="2">
    <location>
        <begin position="4"/>
        <end position="74"/>
    </location>
</feature>
<evidence type="ECO:0000256" key="1">
    <source>
        <dbReference type="ARBA" id="ARBA00023125"/>
    </source>
</evidence>
<reference evidence="3 4" key="1">
    <citation type="journal article" date="2014" name="J. Microbiol.">
        <title>Diaminobutyricibacter tongyongensis gen. nov., sp. nov. and Homoserinibacter gongjuensis gen. nov., sp. nov. belong to the family Microbacteriaceae.</title>
        <authorList>
            <person name="Kim S.J."/>
            <person name="Ahn J.H."/>
            <person name="Weon H.Y."/>
            <person name="Hamada M."/>
            <person name="Suzuki K."/>
            <person name="Kwon S.W."/>
        </authorList>
    </citation>
    <scope>NUCLEOTIDE SEQUENCE [LARGE SCALE GENOMIC DNA]</scope>
    <source>
        <strain evidence="3 4">NBRC 108724</strain>
    </source>
</reference>
<comment type="caution">
    <text evidence="3">The sequence shown here is derived from an EMBL/GenBank/DDBJ whole genome shotgun (WGS) entry which is preliminary data.</text>
</comment>
<dbReference type="GO" id="GO:0003700">
    <property type="term" value="F:DNA-binding transcription factor activity"/>
    <property type="evidence" value="ECO:0007669"/>
    <property type="project" value="InterPro"/>
</dbReference>
<dbReference type="EMBL" id="JAAGWY010000001">
    <property type="protein sequence ID" value="NEN04771.1"/>
    <property type="molecule type" value="Genomic_DNA"/>
</dbReference>
<dbReference type="Gene3D" id="3.20.80.10">
    <property type="entry name" value="Regulatory factor, effector binding domain"/>
    <property type="match status" value="1"/>
</dbReference>
<keyword evidence="4" id="KW-1185">Reference proteome</keyword>
<dbReference type="AlphaFoldDB" id="A0A6L9XTP1"/>
<gene>
    <name evidence="3" type="ORF">G3T36_02705</name>
</gene>
<sequence length="289" mass="31445">MPSSLAIGDFARATHLNIKTLRHYHRIGLLVPAHVDPDTGHRRYATSQIQTAQVIRRFRALDMPLQDIHAVIATPDLAARNALIAGHLQRLEATLARTQEAVASLRDLLEPPLDAAPVAIEHRRMPATPAAAVNDVIDVKDATGWYQGALGELHALLVAQKIAPGGPGGAIYTNDLFTHGRGEATVFVPCDQTVRATGRVSALVIPEADLALTTHTGPHDGEIDRAYGSLATYVTDHALAIDGPIREYYVIGAHETNDENQWRTEIGWPIFHTGQPNNQAANQHRDTRN</sequence>
<protein>
    <submittedName>
        <fullName evidence="3">MerR family transcriptional regulator</fullName>
    </submittedName>
</protein>
<dbReference type="InterPro" id="IPR011256">
    <property type="entry name" value="Reg_factor_effector_dom_sf"/>
</dbReference>
<dbReference type="PANTHER" id="PTHR30204">
    <property type="entry name" value="REDOX-CYCLING DRUG-SENSING TRANSCRIPTIONAL ACTIVATOR SOXR"/>
    <property type="match status" value="1"/>
</dbReference>
<evidence type="ECO:0000259" key="2">
    <source>
        <dbReference type="PROSITE" id="PS50937"/>
    </source>
</evidence>
<evidence type="ECO:0000313" key="3">
    <source>
        <dbReference type="EMBL" id="NEN04771.1"/>
    </source>
</evidence>
<dbReference type="PROSITE" id="PS50937">
    <property type="entry name" value="HTH_MERR_2"/>
    <property type="match status" value="1"/>
</dbReference>
<dbReference type="Gene3D" id="1.10.1660.10">
    <property type="match status" value="1"/>
</dbReference>
<dbReference type="GO" id="GO:0003677">
    <property type="term" value="F:DNA binding"/>
    <property type="evidence" value="ECO:0007669"/>
    <property type="project" value="UniProtKB-KW"/>
</dbReference>